<keyword evidence="3" id="KW-1185">Reference proteome</keyword>
<name>A0ABT0J2Y5_9MICO</name>
<evidence type="ECO:0000313" key="2">
    <source>
        <dbReference type="EMBL" id="MCK9793764.1"/>
    </source>
</evidence>
<feature type="domain" description="Metallo-beta-lactamase" evidence="1">
    <location>
        <begin position="47"/>
        <end position="246"/>
    </location>
</feature>
<dbReference type="InterPro" id="IPR036866">
    <property type="entry name" value="RibonucZ/Hydroxyglut_hydro"/>
</dbReference>
<dbReference type="EMBL" id="JALQCY010000002">
    <property type="protein sequence ID" value="MCK9793764.1"/>
    <property type="molecule type" value="Genomic_DNA"/>
</dbReference>
<evidence type="ECO:0000313" key="3">
    <source>
        <dbReference type="Proteomes" id="UP001651050"/>
    </source>
</evidence>
<reference evidence="2 3" key="1">
    <citation type="submission" date="2022-02" db="EMBL/GenBank/DDBJ databases">
        <title>The car tank lid bacteriome: a reservoir of bacteria with potential in bioremediation of fuel.</title>
        <authorList>
            <person name="Vidal-Verdu A."/>
            <person name="Gomez-Martinez D."/>
            <person name="Latorre-Perez A."/>
            <person name="Pereto J."/>
            <person name="Porcar M."/>
        </authorList>
    </citation>
    <scope>NUCLEOTIDE SEQUENCE [LARGE SCALE GENOMIC DNA]</scope>
    <source>
        <strain evidence="2 3">4D.3</strain>
    </source>
</reference>
<sequence length="296" mass="31795">MGFVPVVQGVPGVEDVLVRTSRRLSTTTTLVLAPPLERPERPESPERSASARARAALLVDPAWEPDELRAIGDEVRARGARLVAGFSTHAHHDHLLWHPRLGLDVPRWATPRAAAVARRYRRRLLDEARSDALRYGGAGHPPEVLDLLGLVRPLPTDAPGVPDPDGALPPTEVVAHDGHAPGHGAVWLPRSRVLLAGDVLSDVELPLPRDEITGGRGGTRDVEDLLAGLDKLAPYVARCAALVPGHGTPTSDAAARLDADRRYLEAVLAGRPAEDERLALPGMAEEDVRLRADVAR</sequence>
<dbReference type="Gene3D" id="3.60.15.10">
    <property type="entry name" value="Ribonuclease Z/Hydroxyacylglutathione hydrolase-like"/>
    <property type="match status" value="1"/>
</dbReference>
<dbReference type="Pfam" id="PF00753">
    <property type="entry name" value="Lactamase_B"/>
    <property type="match status" value="1"/>
</dbReference>
<dbReference type="Proteomes" id="UP001651050">
    <property type="component" value="Unassembled WGS sequence"/>
</dbReference>
<gene>
    <name evidence="2" type="ORF">M1843_08415</name>
</gene>
<dbReference type="PANTHER" id="PTHR42951">
    <property type="entry name" value="METALLO-BETA-LACTAMASE DOMAIN-CONTAINING"/>
    <property type="match status" value="1"/>
</dbReference>
<evidence type="ECO:0000259" key="1">
    <source>
        <dbReference type="SMART" id="SM00849"/>
    </source>
</evidence>
<organism evidence="2 3">
    <name type="scientific">Isoptericola peretonis</name>
    <dbReference type="NCBI Taxonomy" id="2918523"/>
    <lineage>
        <taxon>Bacteria</taxon>
        <taxon>Bacillati</taxon>
        <taxon>Actinomycetota</taxon>
        <taxon>Actinomycetes</taxon>
        <taxon>Micrococcales</taxon>
        <taxon>Promicromonosporaceae</taxon>
        <taxon>Isoptericola</taxon>
    </lineage>
</organism>
<accession>A0ABT0J2Y5</accession>
<comment type="caution">
    <text evidence="2">The sequence shown here is derived from an EMBL/GenBank/DDBJ whole genome shotgun (WGS) entry which is preliminary data.</text>
</comment>
<dbReference type="SUPFAM" id="SSF56281">
    <property type="entry name" value="Metallo-hydrolase/oxidoreductase"/>
    <property type="match status" value="1"/>
</dbReference>
<dbReference type="InterPro" id="IPR050855">
    <property type="entry name" value="NDM-1-like"/>
</dbReference>
<dbReference type="InterPro" id="IPR001279">
    <property type="entry name" value="Metallo-B-lactamas"/>
</dbReference>
<proteinExistence type="predicted"/>
<protein>
    <submittedName>
        <fullName evidence="2">MBL fold metallo-hydrolase</fullName>
    </submittedName>
</protein>
<dbReference type="RefSeq" id="WP_416343596.1">
    <property type="nucleotide sequence ID" value="NZ_JALQCY010000002.1"/>
</dbReference>
<dbReference type="PANTHER" id="PTHR42951:SF22">
    <property type="entry name" value="METALLO BETA-LACTAMASE SUPERFAMILY LIPOPROTEIN"/>
    <property type="match status" value="1"/>
</dbReference>
<dbReference type="SMART" id="SM00849">
    <property type="entry name" value="Lactamase_B"/>
    <property type="match status" value="1"/>
</dbReference>